<sequence length="123" mass="13580">MHLAHLGRLLDLVDPSIKGIGKEQALLFITIALLCIQRSPARHPSIKEIVGMLTGQSDPPHLPIEFSPSPPGGFSFKSRKKARSIGRNLVASSKEKDDEDCEYEIIWDAEGYWLDLGRSSIGL</sequence>
<proteinExistence type="predicted"/>
<accession>A0A5P1EAX9</accession>
<name>A0A5P1EAX9_ASPOF</name>
<dbReference type="PANTHER" id="PTHR46821:SF2">
    <property type="entry name" value="OS03G0251700 PROTEIN"/>
    <property type="match status" value="1"/>
</dbReference>
<gene>
    <name evidence="1" type="ORF">A4U43_C09F14800</name>
</gene>
<protein>
    <recommendedName>
        <fullName evidence="3">Serine-threonine/tyrosine-protein kinase catalytic domain-containing protein</fullName>
    </recommendedName>
</protein>
<dbReference type="PANTHER" id="PTHR46821">
    <property type="entry name" value="OS07G0586332 PROTEIN"/>
    <property type="match status" value="1"/>
</dbReference>
<dbReference type="AlphaFoldDB" id="A0A5P1EAX9"/>
<evidence type="ECO:0000313" key="2">
    <source>
        <dbReference type="Proteomes" id="UP000243459"/>
    </source>
</evidence>
<dbReference type="Gramene" id="ONK58607">
    <property type="protein sequence ID" value="ONK58607"/>
    <property type="gene ID" value="A4U43_C09F14800"/>
</dbReference>
<dbReference type="InterPro" id="IPR044576">
    <property type="entry name" value="At4g25390-like"/>
</dbReference>
<organism evidence="1 2">
    <name type="scientific">Asparagus officinalis</name>
    <name type="common">Garden asparagus</name>
    <dbReference type="NCBI Taxonomy" id="4686"/>
    <lineage>
        <taxon>Eukaryota</taxon>
        <taxon>Viridiplantae</taxon>
        <taxon>Streptophyta</taxon>
        <taxon>Embryophyta</taxon>
        <taxon>Tracheophyta</taxon>
        <taxon>Spermatophyta</taxon>
        <taxon>Magnoliopsida</taxon>
        <taxon>Liliopsida</taxon>
        <taxon>Asparagales</taxon>
        <taxon>Asparagaceae</taxon>
        <taxon>Asparagoideae</taxon>
        <taxon>Asparagus</taxon>
    </lineage>
</organism>
<evidence type="ECO:0000313" key="1">
    <source>
        <dbReference type="EMBL" id="ONK58607.1"/>
    </source>
</evidence>
<evidence type="ECO:0008006" key="3">
    <source>
        <dbReference type="Google" id="ProtNLM"/>
    </source>
</evidence>
<dbReference type="Proteomes" id="UP000243459">
    <property type="component" value="Chromosome 9"/>
</dbReference>
<keyword evidence="2" id="KW-1185">Reference proteome</keyword>
<dbReference type="EMBL" id="CM007389">
    <property type="protein sequence ID" value="ONK58607.1"/>
    <property type="molecule type" value="Genomic_DNA"/>
</dbReference>
<reference evidence="2" key="1">
    <citation type="journal article" date="2017" name="Nat. Commun.">
        <title>The asparagus genome sheds light on the origin and evolution of a young Y chromosome.</title>
        <authorList>
            <person name="Harkess A."/>
            <person name="Zhou J."/>
            <person name="Xu C."/>
            <person name="Bowers J.E."/>
            <person name="Van der Hulst R."/>
            <person name="Ayyampalayam S."/>
            <person name="Mercati F."/>
            <person name="Riccardi P."/>
            <person name="McKain M.R."/>
            <person name="Kakrana A."/>
            <person name="Tang H."/>
            <person name="Ray J."/>
            <person name="Groenendijk J."/>
            <person name="Arikit S."/>
            <person name="Mathioni S.M."/>
            <person name="Nakano M."/>
            <person name="Shan H."/>
            <person name="Telgmann-Rauber A."/>
            <person name="Kanno A."/>
            <person name="Yue Z."/>
            <person name="Chen H."/>
            <person name="Li W."/>
            <person name="Chen Y."/>
            <person name="Xu X."/>
            <person name="Zhang Y."/>
            <person name="Luo S."/>
            <person name="Chen H."/>
            <person name="Gao J."/>
            <person name="Mao Z."/>
            <person name="Pires J.C."/>
            <person name="Luo M."/>
            <person name="Kudrna D."/>
            <person name="Wing R.A."/>
            <person name="Meyers B.C."/>
            <person name="Yi K."/>
            <person name="Kong H."/>
            <person name="Lavrijsen P."/>
            <person name="Sunseri F."/>
            <person name="Falavigna A."/>
            <person name="Ye Y."/>
            <person name="Leebens-Mack J.H."/>
            <person name="Chen G."/>
        </authorList>
    </citation>
    <scope>NUCLEOTIDE SEQUENCE [LARGE SCALE GENOMIC DNA]</scope>
    <source>
        <strain evidence="2">cv. DH0086</strain>
    </source>
</reference>